<evidence type="ECO:0000313" key="9">
    <source>
        <dbReference type="Proteomes" id="UP001150569"/>
    </source>
</evidence>
<reference evidence="7" key="1">
    <citation type="submission" date="2022-07" db="EMBL/GenBank/DDBJ databases">
        <title>Phylogenomic reconstructions and comparative analyses of Kickxellomycotina fungi.</title>
        <authorList>
            <person name="Reynolds N.K."/>
            <person name="Stajich J.E."/>
            <person name="Barry K."/>
            <person name="Grigoriev I.V."/>
            <person name="Crous P."/>
            <person name="Smith M.E."/>
        </authorList>
    </citation>
    <scope>NUCLEOTIDE SEQUENCE</scope>
    <source>
        <strain evidence="7">RSA 861</strain>
    </source>
</reference>
<dbReference type="EC" id="2.7.7.13" evidence="3"/>
<name>A0A9W7ZLD3_9FUNG</name>
<dbReference type="Pfam" id="PF25087">
    <property type="entry name" value="GMPPB_C"/>
    <property type="match status" value="1"/>
</dbReference>
<feature type="domain" description="Nucleotidyl transferase" evidence="5">
    <location>
        <begin position="4"/>
        <end position="208"/>
    </location>
</feature>
<dbReference type="AlphaFoldDB" id="A0A9W7ZLD3"/>
<accession>A0A9W7ZLD3</accession>
<evidence type="ECO:0000259" key="5">
    <source>
        <dbReference type="Pfam" id="PF00483"/>
    </source>
</evidence>
<keyword evidence="9" id="KW-1185">Reference proteome</keyword>
<dbReference type="GO" id="GO:0004475">
    <property type="term" value="F:mannose-1-phosphate guanylyltransferase (GTP) activity"/>
    <property type="evidence" value="ECO:0007669"/>
    <property type="project" value="UniProtKB-EC"/>
</dbReference>
<comment type="catalytic activity">
    <reaction evidence="4">
        <text>alpha-D-mannose 1-phosphate + GTP + H(+) = GDP-alpha-D-mannose + diphosphate</text>
        <dbReference type="Rhea" id="RHEA:15229"/>
        <dbReference type="ChEBI" id="CHEBI:15378"/>
        <dbReference type="ChEBI" id="CHEBI:33019"/>
        <dbReference type="ChEBI" id="CHEBI:37565"/>
        <dbReference type="ChEBI" id="CHEBI:57527"/>
        <dbReference type="ChEBI" id="CHEBI:58409"/>
        <dbReference type="EC" id="2.7.7.13"/>
    </reaction>
</comment>
<evidence type="ECO:0000256" key="2">
    <source>
        <dbReference type="ARBA" id="ARBA00007274"/>
    </source>
</evidence>
<dbReference type="InterPro" id="IPR029044">
    <property type="entry name" value="Nucleotide-diphossugar_trans"/>
</dbReference>
<dbReference type="Gene3D" id="2.160.10.10">
    <property type="entry name" value="Hexapeptide repeat proteins"/>
    <property type="match status" value="1"/>
</dbReference>
<dbReference type="OrthoDB" id="285674at2759"/>
<comment type="caution">
    <text evidence="7">The sequence shown here is derived from an EMBL/GenBank/DDBJ whole genome shotgun (WGS) entry which is preliminary data.</text>
</comment>
<comment type="pathway">
    <text evidence="1">Nucleotide-sugar biosynthesis; GDP-alpha-D-mannose biosynthesis; GDP-alpha-D-mannose from alpha-D-mannose 1-phosphate (GTP route): step 1/1.</text>
</comment>
<dbReference type="Gene3D" id="3.90.550.10">
    <property type="entry name" value="Spore Coat Polysaccharide Biosynthesis Protein SpsA, Chain A"/>
    <property type="match status" value="1"/>
</dbReference>
<sequence>MSTKAVILVGGPSRGTRFRPLSMNIPKPLFPVAGRPIIWHPIAALAKLEQVTEILLVGFFEDFVFRDFLDACAAEFPNIHFKYLREYRSLGTAGGIYHFRNEILRHSPEQLFVLHADVCCSYPLADMYRFHLEQGRRGTIMGTRVDRGSAHRYGCLVADAATHEVLHYVEKPETFVSNLISCGVGLFHRTVFDSIRSALEARHQRMDQDRDYEFDADSYDVLRLEQDVIRPMAAAHQLSVYVTDQFWRQIKSAASAVPANAAYLAQMQHDPEAAKGLTLARPFIRNPNSSPAGADVPEGPEIEGPVYIHPTAQIHPTAKLGPNVSIGPRVVLGKGVRVRDAIILDGAEVKANACVLHSVIGWRTKLGAWTRVDGTPLTGRHDTEGVTQAGVKNPSVTILGQEVTVADECVIRNCIVLPNKELRSSYHDDILM</sequence>
<comment type="similarity">
    <text evidence="2">Belongs to the transferase hexapeptide repeat family.</text>
</comment>
<dbReference type="InterPro" id="IPR056729">
    <property type="entry name" value="GMPPB_C"/>
</dbReference>
<dbReference type="SUPFAM" id="SSF53448">
    <property type="entry name" value="Nucleotide-diphospho-sugar transferases"/>
    <property type="match status" value="1"/>
</dbReference>
<evidence type="ECO:0000256" key="3">
    <source>
        <dbReference type="ARBA" id="ARBA00012387"/>
    </source>
</evidence>
<dbReference type="Proteomes" id="UP001150569">
    <property type="component" value="Unassembled WGS sequence"/>
</dbReference>
<dbReference type="InterPro" id="IPR050486">
    <property type="entry name" value="Mannose-1P_guanyltransferase"/>
</dbReference>
<evidence type="ECO:0000256" key="1">
    <source>
        <dbReference type="ARBA" id="ARBA00004823"/>
    </source>
</evidence>
<gene>
    <name evidence="8" type="ORF">IWQ60_000655</name>
    <name evidence="7" type="ORF">IWQ60_010339</name>
</gene>
<protein>
    <recommendedName>
        <fullName evidence="3">mannose-1-phosphate guanylyltransferase</fullName>
        <ecNumber evidence="3">2.7.7.13</ecNumber>
    </recommendedName>
</protein>
<dbReference type="EMBL" id="JANBPT010000978">
    <property type="protein sequence ID" value="KAJ1911021.1"/>
    <property type="molecule type" value="Genomic_DNA"/>
</dbReference>
<dbReference type="EMBL" id="JANBPT010000017">
    <property type="protein sequence ID" value="KAJ1930047.1"/>
    <property type="molecule type" value="Genomic_DNA"/>
</dbReference>
<evidence type="ECO:0000259" key="6">
    <source>
        <dbReference type="Pfam" id="PF25087"/>
    </source>
</evidence>
<dbReference type="CDD" id="cd06428">
    <property type="entry name" value="M1P_guanylylT_A_like_N"/>
    <property type="match status" value="1"/>
</dbReference>
<dbReference type="Pfam" id="PF00483">
    <property type="entry name" value="NTP_transferase"/>
    <property type="match status" value="1"/>
</dbReference>
<dbReference type="InterPro" id="IPR005835">
    <property type="entry name" value="NTP_transferase_dom"/>
</dbReference>
<proteinExistence type="inferred from homology"/>
<feature type="domain" description="Mannose-1-phosphate guanyltransferase C-terminal" evidence="6">
    <location>
        <begin position="302"/>
        <end position="427"/>
    </location>
</feature>
<evidence type="ECO:0000313" key="8">
    <source>
        <dbReference type="EMBL" id="KAJ1930047.1"/>
    </source>
</evidence>
<dbReference type="GO" id="GO:0005525">
    <property type="term" value="F:GTP binding"/>
    <property type="evidence" value="ECO:0007669"/>
    <property type="project" value="UniProtKB-KW"/>
</dbReference>
<organism evidence="7 9">
    <name type="scientific">Tieghemiomyces parasiticus</name>
    <dbReference type="NCBI Taxonomy" id="78921"/>
    <lineage>
        <taxon>Eukaryota</taxon>
        <taxon>Fungi</taxon>
        <taxon>Fungi incertae sedis</taxon>
        <taxon>Zoopagomycota</taxon>
        <taxon>Kickxellomycotina</taxon>
        <taxon>Dimargaritomycetes</taxon>
        <taxon>Dimargaritales</taxon>
        <taxon>Dimargaritaceae</taxon>
        <taxon>Tieghemiomyces</taxon>
    </lineage>
</organism>
<evidence type="ECO:0000313" key="7">
    <source>
        <dbReference type="EMBL" id="KAJ1911021.1"/>
    </source>
</evidence>
<dbReference type="PANTHER" id="PTHR22572">
    <property type="entry name" value="SUGAR-1-PHOSPHATE GUANYL TRANSFERASE"/>
    <property type="match status" value="1"/>
</dbReference>
<evidence type="ECO:0000256" key="4">
    <source>
        <dbReference type="ARBA" id="ARBA00047343"/>
    </source>
</evidence>